<dbReference type="RefSeq" id="WP_089369836.1">
    <property type="nucleotide sequence ID" value="NZ_BMEP01000002.1"/>
</dbReference>
<dbReference type="Pfam" id="PF00111">
    <property type="entry name" value="Fer2"/>
    <property type="match status" value="1"/>
</dbReference>
<dbReference type="InterPro" id="IPR001041">
    <property type="entry name" value="2Fe-2S_ferredoxin-type"/>
</dbReference>
<evidence type="ECO:0000256" key="1">
    <source>
        <dbReference type="ARBA" id="ARBA00010914"/>
    </source>
</evidence>
<dbReference type="OrthoDB" id="9799640at2"/>
<evidence type="ECO:0000256" key="6">
    <source>
        <dbReference type="ARBA" id="ARBA00034078"/>
    </source>
</evidence>
<keyword evidence="9" id="KW-1185">Reference proteome</keyword>
<accession>A0A238VYL6</accession>
<dbReference type="AlphaFoldDB" id="A0A238VYL6"/>
<evidence type="ECO:0000256" key="2">
    <source>
        <dbReference type="ARBA" id="ARBA00022714"/>
    </source>
</evidence>
<dbReference type="SUPFAM" id="SSF54292">
    <property type="entry name" value="2Fe-2S ferredoxin-like"/>
    <property type="match status" value="1"/>
</dbReference>
<dbReference type="PANTHER" id="PTHR23426:SF65">
    <property type="entry name" value="FERREDOXIN-2, MITOCHONDRIAL"/>
    <property type="match status" value="1"/>
</dbReference>
<keyword evidence="2" id="KW-0001">2Fe-2S</keyword>
<evidence type="ECO:0000259" key="7">
    <source>
        <dbReference type="PROSITE" id="PS51085"/>
    </source>
</evidence>
<evidence type="ECO:0000313" key="9">
    <source>
        <dbReference type="Proteomes" id="UP000198379"/>
    </source>
</evidence>
<evidence type="ECO:0000313" key="8">
    <source>
        <dbReference type="EMBL" id="SNR39204.1"/>
    </source>
</evidence>
<proteinExistence type="inferred from homology"/>
<evidence type="ECO:0000256" key="3">
    <source>
        <dbReference type="ARBA" id="ARBA00022723"/>
    </source>
</evidence>
<dbReference type="GO" id="GO:0051537">
    <property type="term" value="F:2 iron, 2 sulfur cluster binding"/>
    <property type="evidence" value="ECO:0007669"/>
    <property type="project" value="UniProtKB-KW"/>
</dbReference>
<dbReference type="PROSITE" id="PS51085">
    <property type="entry name" value="2FE2S_FER_2"/>
    <property type="match status" value="1"/>
</dbReference>
<dbReference type="GO" id="GO:0009055">
    <property type="term" value="F:electron transfer activity"/>
    <property type="evidence" value="ECO:0007669"/>
    <property type="project" value="TreeGrafter"/>
</dbReference>
<dbReference type="InterPro" id="IPR001055">
    <property type="entry name" value="Adrenodoxin-like"/>
</dbReference>
<dbReference type="InterPro" id="IPR036010">
    <property type="entry name" value="2Fe-2S_ferredoxin-like_sf"/>
</dbReference>
<keyword evidence="3" id="KW-0479">Metal-binding</keyword>
<reference evidence="8 9" key="1">
    <citation type="submission" date="2017-06" db="EMBL/GenBank/DDBJ databases">
        <authorList>
            <person name="Kim H.J."/>
            <person name="Triplett B.A."/>
        </authorList>
    </citation>
    <scope>NUCLEOTIDE SEQUENCE [LARGE SCALE GENOMIC DNA]</scope>
    <source>
        <strain evidence="8 9">DSM 25597</strain>
    </source>
</reference>
<evidence type="ECO:0000256" key="4">
    <source>
        <dbReference type="ARBA" id="ARBA00023004"/>
    </source>
</evidence>
<dbReference type="GO" id="GO:0140647">
    <property type="term" value="P:P450-containing electron transport chain"/>
    <property type="evidence" value="ECO:0007669"/>
    <property type="project" value="InterPro"/>
</dbReference>
<dbReference type="GO" id="GO:0046872">
    <property type="term" value="F:metal ion binding"/>
    <property type="evidence" value="ECO:0007669"/>
    <property type="project" value="UniProtKB-KW"/>
</dbReference>
<comment type="cofactor">
    <cofactor evidence="6">
        <name>[2Fe-2S] cluster</name>
        <dbReference type="ChEBI" id="CHEBI:190135"/>
    </cofactor>
</comment>
<name>A0A238VYL6_9FLAO</name>
<dbReference type="InterPro" id="IPR012675">
    <property type="entry name" value="Beta-grasp_dom_sf"/>
</dbReference>
<evidence type="ECO:0000256" key="5">
    <source>
        <dbReference type="ARBA" id="ARBA00023014"/>
    </source>
</evidence>
<protein>
    <submittedName>
        <fullName evidence="8">Ferredoxin, 2Fe-2S</fullName>
    </submittedName>
</protein>
<gene>
    <name evidence="8" type="ORF">SAMN06265376_101499</name>
</gene>
<feature type="domain" description="2Fe-2S ferredoxin-type" evidence="7">
    <location>
        <begin position="2"/>
        <end position="109"/>
    </location>
</feature>
<dbReference type="EMBL" id="FZNY01000001">
    <property type="protein sequence ID" value="SNR39204.1"/>
    <property type="molecule type" value="Genomic_DNA"/>
</dbReference>
<comment type="similarity">
    <text evidence="1">Belongs to the adrenodoxin/putidaredoxin family.</text>
</comment>
<keyword evidence="4" id="KW-0408">Iron</keyword>
<dbReference type="PANTHER" id="PTHR23426">
    <property type="entry name" value="FERREDOXIN/ADRENODOXIN"/>
    <property type="match status" value="1"/>
</dbReference>
<organism evidence="8 9">
    <name type="scientific">Dokdonia pacifica</name>
    <dbReference type="NCBI Taxonomy" id="1627892"/>
    <lineage>
        <taxon>Bacteria</taxon>
        <taxon>Pseudomonadati</taxon>
        <taxon>Bacteroidota</taxon>
        <taxon>Flavobacteriia</taxon>
        <taxon>Flavobacteriales</taxon>
        <taxon>Flavobacteriaceae</taxon>
        <taxon>Dokdonia</taxon>
    </lineage>
</organism>
<keyword evidence="5" id="KW-0411">Iron-sulfur</keyword>
<dbReference type="Proteomes" id="UP000198379">
    <property type="component" value="Unassembled WGS sequence"/>
</dbReference>
<dbReference type="Gene3D" id="3.10.20.30">
    <property type="match status" value="1"/>
</dbReference>
<sequence>MSDITIHITDREGTTHTVEAPTDMNMNLMEIVRSYELAPEGTIGVCGGMAMCASCQCYVESDHELPEISDDEDAMLAEAFYVEDNSRLGCQIHMHPALDGLKVRLAPES</sequence>